<comment type="caution">
    <text evidence="1">The sequence shown here is derived from an EMBL/GenBank/DDBJ whole genome shotgun (WGS) entry which is preliminary data.</text>
</comment>
<evidence type="ECO:0000313" key="1">
    <source>
        <dbReference type="EMBL" id="GIU44333.1"/>
    </source>
</evidence>
<dbReference type="Proteomes" id="UP000761574">
    <property type="component" value="Unassembled WGS sequence"/>
</dbReference>
<proteinExistence type="predicted"/>
<name>A0ABQ4P9X8_9GAMM</name>
<keyword evidence="2" id="KW-1185">Reference proteome</keyword>
<reference evidence="1 2" key="1">
    <citation type="submission" date="2021-05" db="EMBL/GenBank/DDBJ databases">
        <title>Molecular characterization for Shewanella algae harboring chromosomal blaOXA-55-like strains isolated from clinical and environment sample.</title>
        <authorList>
            <person name="Ohama Y."/>
            <person name="Aoki K."/>
            <person name="Harada S."/>
            <person name="Moriya K."/>
            <person name="Ishii Y."/>
            <person name="Tateda K."/>
        </authorList>
    </citation>
    <scope>NUCLEOTIDE SEQUENCE [LARGE SCALE GENOMIC DNA]</scope>
    <source>
        <strain evidence="1 2">LMG 23746</strain>
    </source>
</reference>
<gene>
    <name evidence="1" type="ORF">TUM4630_09750</name>
</gene>
<dbReference type="EMBL" id="BPFB01000009">
    <property type="protein sequence ID" value="GIU44333.1"/>
    <property type="molecule type" value="Genomic_DNA"/>
</dbReference>
<dbReference type="RefSeq" id="WP_119977607.1">
    <property type="nucleotide sequence ID" value="NZ_BPFB01000009.1"/>
</dbReference>
<sequence>MEELFKSRPFKTRNADEFNLSSILNLYVNPIIGLNTPFDYENTIVKGRMGSGKTMYLRANYAFYLYGIVPSLLDPESEVILPVFIRLSDFQHLQEPSEIYRAIIIKIIEELTSIYLHLEDQKRLAEIHQGFQYLTDDMYSAHRLSASMKQLAKLGSEEYVERVSNELGIKGGVKSKFIELSSEWKGTEFTEIKKKPNPGIKDIEECYKNLLEGQTGKIILLIDEAGSLDRKFFQNDEGSAFFEILMNQFRTSSFMRTKIAVYPNSYSDMLTETRYGDAVRLEETIHTERGYLRYRRKIETLINNYLNPESHDDVEYKATDIFSLNDSQYGDCLEQLLYASQGNMRRLIQLLDSSLNVTFRESPDNLMVTKEFVFEALKEHGEDIESLFNAQEKEFLENIISVCKTRGAYKFKFPNMSPVLYKYTSKSREYNLINIEELGTGRRGTVYSFDYAYCILRDLPTHYIKGTEKQNKERSLENGTWISRVAQISEELIEQAALPGKIEGEISFVHEDAGFIQCDAGNRYFFTDLSVIDSDKHKTKVIGKRVRFYPATFNDSRTASSVEILT</sequence>
<evidence type="ECO:0000313" key="2">
    <source>
        <dbReference type="Proteomes" id="UP000761574"/>
    </source>
</evidence>
<accession>A0ABQ4P9X8</accession>
<dbReference type="SUPFAM" id="SSF52540">
    <property type="entry name" value="P-loop containing nucleoside triphosphate hydrolases"/>
    <property type="match status" value="1"/>
</dbReference>
<organism evidence="1 2">
    <name type="scientific">Shewanella algidipiscicola</name>
    <dbReference type="NCBI Taxonomy" id="614070"/>
    <lineage>
        <taxon>Bacteria</taxon>
        <taxon>Pseudomonadati</taxon>
        <taxon>Pseudomonadota</taxon>
        <taxon>Gammaproteobacteria</taxon>
        <taxon>Alteromonadales</taxon>
        <taxon>Shewanellaceae</taxon>
        <taxon>Shewanella</taxon>
    </lineage>
</organism>
<protein>
    <submittedName>
        <fullName evidence="1">Uncharacterized protein</fullName>
    </submittedName>
</protein>
<dbReference type="InterPro" id="IPR027417">
    <property type="entry name" value="P-loop_NTPase"/>
</dbReference>